<protein>
    <submittedName>
        <fullName evidence="6">ABC transporter ATP-binding protein</fullName>
    </submittedName>
</protein>
<evidence type="ECO:0000256" key="4">
    <source>
        <dbReference type="ARBA" id="ARBA00022967"/>
    </source>
</evidence>
<keyword evidence="2" id="KW-0547">Nucleotide-binding</keyword>
<evidence type="ECO:0000256" key="3">
    <source>
        <dbReference type="ARBA" id="ARBA00022840"/>
    </source>
</evidence>
<dbReference type="InterPro" id="IPR027417">
    <property type="entry name" value="P-loop_NTPase"/>
</dbReference>
<dbReference type="AlphaFoldDB" id="A0A7G7MT48"/>
<keyword evidence="1" id="KW-0813">Transport</keyword>
<dbReference type="Pfam" id="PF00005">
    <property type="entry name" value="ABC_tran"/>
    <property type="match status" value="1"/>
</dbReference>
<dbReference type="SMART" id="SM00382">
    <property type="entry name" value="AAA"/>
    <property type="match status" value="1"/>
</dbReference>
<evidence type="ECO:0000313" key="6">
    <source>
        <dbReference type="EMBL" id="QNG55959.1"/>
    </source>
</evidence>
<evidence type="ECO:0000259" key="5">
    <source>
        <dbReference type="PROSITE" id="PS50893"/>
    </source>
</evidence>
<evidence type="ECO:0000313" key="7">
    <source>
        <dbReference type="Proteomes" id="UP000515728"/>
    </source>
</evidence>
<dbReference type="GO" id="GO:0016887">
    <property type="term" value="F:ATP hydrolysis activity"/>
    <property type="evidence" value="ECO:0007669"/>
    <property type="project" value="InterPro"/>
</dbReference>
<accession>A0A7G7MT48</accession>
<dbReference type="PANTHER" id="PTHR42794:SF1">
    <property type="entry name" value="HEMIN IMPORT ATP-BINDING PROTEIN HMUV"/>
    <property type="match status" value="1"/>
</dbReference>
<dbReference type="Gene3D" id="3.40.50.300">
    <property type="entry name" value="P-loop containing nucleotide triphosphate hydrolases"/>
    <property type="match status" value="1"/>
</dbReference>
<sequence>MLGGVSLDARPGELTALLGPNGAGKSTLLRTVAGLLPAVAGSVSLGGTDLLALTPAERARRVAVVLTERVDGGLLTARELVGLGRHPHTGARGTLRAADRAAVDDALAAVRATEFAQRRVGELSDGERQRVLMARALAQAPDLLLLDEPTAFLDAPSRVSVTGLLRRLARDRGIVVVVSTHDVELALRVADRVWLLDRTGGVRTGPPAGLVADGAVGAAFDSDELRFDAGAGTFVMR</sequence>
<dbReference type="InterPro" id="IPR003439">
    <property type="entry name" value="ABC_transporter-like_ATP-bd"/>
</dbReference>
<dbReference type="Proteomes" id="UP000515728">
    <property type="component" value="Chromosome"/>
</dbReference>
<proteinExistence type="predicted"/>
<keyword evidence="4" id="KW-1278">Translocase</keyword>
<name>A0A7G7MT48_9PSEU</name>
<reference evidence="6 7" key="1">
    <citation type="submission" date="2020-08" db="EMBL/GenBank/DDBJ databases">
        <authorList>
            <person name="Mo P."/>
        </authorList>
    </citation>
    <scope>NUCLEOTIDE SEQUENCE [LARGE SCALE GENOMIC DNA]</scope>
    <source>
        <strain evidence="6 7">CGMCC 4.1532</strain>
    </source>
</reference>
<dbReference type="EMBL" id="CP060131">
    <property type="protein sequence ID" value="QNG55959.1"/>
    <property type="molecule type" value="Genomic_DNA"/>
</dbReference>
<organism evidence="6 7">
    <name type="scientific">Pseudonocardia petroleophila</name>
    <dbReference type="NCBI Taxonomy" id="37331"/>
    <lineage>
        <taxon>Bacteria</taxon>
        <taxon>Bacillati</taxon>
        <taxon>Actinomycetota</taxon>
        <taxon>Actinomycetes</taxon>
        <taxon>Pseudonocardiales</taxon>
        <taxon>Pseudonocardiaceae</taxon>
        <taxon>Pseudonocardia</taxon>
    </lineage>
</organism>
<evidence type="ECO:0000256" key="1">
    <source>
        <dbReference type="ARBA" id="ARBA00022448"/>
    </source>
</evidence>
<dbReference type="PANTHER" id="PTHR42794">
    <property type="entry name" value="HEMIN IMPORT ATP-BINDING PROTEIN HMUV"/>
    <property type="match status" value="1"/>
</dbReference>
<dbReference type="KEGG" id="ppel:H6H00_30340"/>
<dbReference type="GO" id="GO:0005524">
    <property type="term" value="F:ATP binding"/>
    <property type="evidence" value="ECO:0007669"/>
    <property type="project" value="UniProtKB-KW"/>
</dbReference>
<dbReference type="CDD" id="cd03214">
    <property type="entry name" value="ABC_Iron-Siderophores_B12_Hemin"/>
    <property type="match status" value="1"/>
</dbReference>
<evidence type="ECO:0000256" key="2">
    <source>
        <dbReference type="ARBA" id="ARBA00022741"/>
    </source>
</evidence>
<gene>
    <name evidence="6" type="ORF">H6H00_30340</name>
</gene>
<dbReference type="PROSITE" id="PS50893">
    <property type="entry name" value="ABC_TRANSPORTER_2"/>
    <property type="match status" value="1"/>
</dbReference>
<dbReference type="SUPFAM" id="SSF52540">
    <property type="entry name" value="P-loop containing nucleoside triphosphate hydrolases"/>
    <property type="match status" value="1"/>
</dbReference>
<dbReference type="InterPro" id="IPR003593">
    <property type="entry name" value="AAA+_ATPase"/>
</dbReference>
<feature type="domain" description="ABC transporter" evidence="5">
    <location>
        <begin position="1"/>
        <end position="223"/>
    </location>
</feature>
<keyword evidence="7" id="KW-1185">Reference proteome</keyword>
<keyword evidence="3 6" id="KW-0067">ATP-binding</keyword>